<evidence type="ECO:0000256" key="2">
    <source>
        <dbReference type="ARBA" id="ARBA00022729"/>
    </source>
</evidence>
<sequence length="274" mass="31525">MLKLLFLFLFITFSSYSGAEKKLPKWEAGLWAGGLIIPDYRGSSETQYYVLPLPYFIYRSERFQVSGKEAKGLLYKSKNIQINLSGRVNLPVDSDENAARAGMSDIDTALLMGSTLHYKLYQKENNKLSFRFPLQAVFSTDFSRINHRGFTFSPSIFMNRKAQWNSSFSLAFLFSTQLYNEYYYGVSENNVRLGRAYYQPNGGYGGIRMTLDMKRKLKKYNVGGFVLYDNLSRATYETSPLVTKPENFTVGIYFTYQFAKSKQLVRSSFEAPDE</sequence>
<proteinExistence type="predicted"/>
<keyword evidence="3" id="KW-0472">Membrane</keyword>
<evidence type="ECO:0000313" key="5">
    <source>
        <dbReference type="EMBL" id="VAW83945.1"/>
    </source>
</evidence>
<dbReference type="AlphaFoldDB" id="A0A3B0YSS4"/>
<keyword evidence="4" id="KW-0998">Cell outer membrane</keyword>
<name>A0A3B0YSS4_9ZZZZ</name>
<comment type="subcellular location">
    <subcellularLocation>
        <location evidence="1">Cell outer membrane</location>
    </subcellularLocation>
</comment>
<dbReference type="EMBL" id="UOFO01000030">
    <property type="protein sequence ID" value="VAW83945.1"/>
    <property type="molecule type" value="Genomic_DNA"/>
</dbReference>
<organism evidence="5">
    <name type="scientific">hydrothermal vent metagenome</name>
    <dbReference type="NCBI Taxonomy" id="652676"/>
    <lineage>
        <taxon>unclassified sequences</taxon>
        <taxon>metagenomes</taxon>
        <taxon>ecological metagenomes</taxon>
    </lineage>
</organism>
<dbReference type="GO" id="GO:0009279">
    <property type="term" value="C:cell outer membrane"/>
    <property type="evidence" value="ECO:0007669"/>
    <property type="project" value="UniProtKB-SubCell"/>
</dbReference>
<evidence type="ECO:0008006" key="6">
    <source>
        <dbReference type="Google" id="ProtNLM"/>
    </source>
</evidence>
<dbReference type="InterPro" id="IPR010583">
    <property type="entry name" value="MipA"/>
</dbReference>
<dbReference type="PANTHER" id="PTHR38776">
    <property type="entry name" value="MLTA-INTERACTING PROTEIN-RELATED"/>
    <property type="match status" value="1"/>
</dbReference>
<evidence type="ECO:0000256" key="1">
    <source>
        <dbReference type="ARBA" id="ARBA00004442"/>
    </source>
</evidence>
<gene>
    <name evidence="5" type="ORF">MNBD_GAMMA16-1767</name>
</gene>
<evidence type="ECO:0000256" key="4">
    <source>
        <dbReference type="ARBA" id="ARBA00023237"/>
    </source>
</evidence>
<keyword evidence="2" id="KW-0732">Signal</keyword>
<accession>A0A3B0YSS4</accession>
<dbReference type="PANTHER" id="PTHR38776:SF1">
    <property type="entry name" value="MLTA-INTERACTING PROTEIN-RELATED"/>
    <property type="match status" value="1"/>
</dbReference>
<reference evidence="5" key="1">
    <citation type="submission" date="2018-06" db="EMBL/GenBank/DDBJ databases">
        <authorList>
            <person name="Zhirakovskaya E."/>
        </authorList>
    </citation>
    <scope>NUCLEOTIDE SEQUENCE</scope>
</reference>
<evidence type="ECO:0000256" key="3">
    <source>
        <dbReference type="ARBA" id="ARBA00023136"/>
    </source>
</evidence>
<dbReference type="Pfam" id="PF06629">
    <property type="entry name" value="MipA"/>
    <property type="match status" value="1"/>
</dbReference>
<protein>
    <recommendedName>
        <fullName evidence="6">Outer membrane protein</fullName>
    </recommendedName>
</protein>